<dbReference type="InterPro" id="IPR036291">
    <property type="entry name" value="NAD(P)-bd_dom_sf"/>
</dbReference>
<evidence type="ECO:0000256" key="1">
    <source>
        <dbReference type="ARBA" id="ARBA00006484"/>
    </source>
</evidence>
<dbReference type="Gene3D" id="3.40.50.720">
    <property type="entry name" value="NAD(P)-binding Rossmann-like Domain"/>
    <property type="match status" value="1"/>
</dbReference>
<dbReference type="PROSITE" id="PS00061">
    <property type="entry name" value="ADH_SHORT"/>
    <property type="match status" value="1"/>
</dbReference>
<comment type="similarity">
    <text evidence="1">Belongs to the short-chain dehydrogenases/reductases (SDR) family.</text>
</comment>
<name>A0ABT5B7C7_9BACT</name>
<keyword evidence="2" id="KW-0560">Oxidoreductase</keyword>
<dbReference type="Pfam" id="PF13561">
    <property type="entry name" value="adh_short_C2"/>
    <property type="match status" value="1"/>
</dbReference>
<dbReference type="SUPFAM" id="SSF51735">
    <property type="entry name" value="NAD(P)-binding Rossmann-fold domains"/>
    <property type="match status" value="1"/>
</dbReference>
<comment type="caution">
    <text evidence="3">The sequence shown here is derived from an EMBL/GenBank/DDBJ whole genome shotgun (WGS) entry which is preliminary data.</text>
</comment>
<dbReference type="PRINTS" id="PR00080">
    <property type="entry name" value="SDRFAMILY"/>
</dbReference>
<sequence length="257" mass="27212">MSRESSSRGAVVTGAGRGLGRGIARELLRDGYRVVLVDVDRAAGEDALAVLGRPDAAWFVQADLAREAEVEACIREAVTRLGRLDALVNNAALADPYNEPIAALPLARWERVLAINLSGPMLCCKHAAPHLVAARGAIVNIASTRAHQSEPNQEAYAASKGGLIALTHALARSLGPAVRVNCVSPGWIDTRDERGPGRPEPAPLRPIDHAQHSVGRVGRPDDVAALVAFLLSERAGFVTAQEFVVDGGVSRTMIYAE</sequence>
<evidence type="ECO:0000313" key="4">
    <source>
        <dbReference type="Proteomes" id="UP001217838"/>
    </source>
</evidence>
<dbReference type="PANTHER" id="PTHR43639:SF1">
    <property type="entry name" value="SHORT-CHAIN DEHYDROGENASE_REDUCTASE FAMILY PROTEIN"/>
    <property type="match status" value="1"/>
</dbReference>
<dbReference type="InterPro" id="IPR020904">
    <property type="entry name" value="Sc_DH/Rdtase_CS"/>
</dbReference>
<evidence type="ECO:0000313" key="3">
    <source>
        <dbReference type="EMBL" id="MDC0669368.1"/>
    </source>
</evidence>
<dbReference type="EMBL" id="JAQNDN010000007">
    <property type="protein sequence ID" value="MDC0669368.1"/>
    <property type="molecule type" value="Genomic_DNA"/>
</dbReference>
<dbReference type="InterPro" id="IPR002347">
    <property type="entry name" value="SDR_fam"/>
</dbReference>
<gene>
    <name evidence="3" type="ORF">POL58_16560</name>
</gene>
<reference evidence="3 4" key="1">
    <citation type="submission" date="2022-11" db="EMBL/GenBank/DDBJ databases">
        <title>Minimal conservation of predation-associated metabolite biosynthetic gene clusters underscores biosynthetic potential of Myxococcota including descriptions for ten novel species: Archangium lansinium sp. nov., Myxococcus landrumus sp. nov., Nannocystis bai.</title>
        <authorList>
            <person name="Ahearne A."/>
            <person name="Stevens C."/>
            <person name="Dowd S."/>
        </authorList>
    </citation>
    <scope>NUCLEOTIDE SEQUENCE [LARGE SCALE GENOMIC DNA]</scope>
    <source>
        <strain evidence="3 4">NCELM</strain>
    </source>
</reference>
<proteinExistence type="inferred from homology"/>
<protein>
    <submittedName>
        <fullName evidence="3">SDR family oxidoreductase</fullName>
    </submittedName>
</protein>
<evidence type="ECO:0000256" key="2">
    <source>
        <dbReference type="ARBA" id="ARBA00023002"/>
    </source>
</evidence>
<accession>A0ABT5B7C7</accession>
<dbReference type="PRINTS" id="PR00081">
    <property type="entry name" value="GDHRDH"/>
</dbReference>
<organism evidence="3 4">
    <name type="scientific">Nannocystis radixulma</name>
    <dbReference type="NCBI Taxonomy" id="2995305"/>
    <lineage>
        <taxon>Bacteria</taxon>
        <taxon>Pseudomonadati</taxon>
        <taxon>Myxococcota</taxon>
        <taxon>Polyangia</taxon>
        <taxon>Nannocystales</taxon>
        <taxon>Nannocystaceae</taxon>
        <taxon>Nannocystis</taxon>
    </lineage>
</organism>
<dbReference type="PANTHER" id="PTHR43639">
    <property type="entry name" value="OXIDOREDUCTASE, SHORT-CHAIN DEHYDROGENASE/REDUCTASE FAMILY (AFU_ORTHOLOGUE AFUA_5G02870)"/>
    <property type="match status" value="1"/>
</dbReference>
<dbReference type="Proteomes" id="UP001217838">
    <property type="component" value="Unassembled WGS sequence"/>
</dbReference>
<dbReference type="RefSeq" id="WP_271999185.1">
    <property type="nucleotide sequence ID" value="NZ_JAQNDN010000007.1"/>
</dbReference>
<keyword evidence="4" id="KW-1185">Reference proteome</keyword>